<feature type="domain" description="VOC" evidence="1">
    <location>
        <begin position="11"/>
        <end position="122"/>
    </location>
</feature>
<protein>
    <recommendedName>
        <fullName evidence="1">VOC domain-containing protein</fullName>
    </recommendedName>
</protein>
<evidence type="ECO:0000259" key="1">
    <source>
        <dbReference type="PROSITE" id="PS51819"/>
    </source>
</evidence>
<dbReference type="InterPro" id="IPR052164">
    <property type="entry name" value="Anthracycline_SecMetBiosynth"/>
</dbReference>
<keyword evidence="3" id="KW-1185">Reference proteome</keyword>
<reference evidence="2 3" key="1">
    <citation type="submission" date="2014-03" db="EMBL/GenBank/DDBJ databases">
        <title>Draft genome sequence of Deinococcus phoenicis 1P10ME.</title>
        <authorList>
            <person name="Stepanov V.G."/>
            <person name="Vaishampayan P."/>
            <person name="Venkateswaran K."/>
            <person name="Fox G.E."/>
        </authorList>
    </citation>
    <scope>NUCLEOTIDE SEQUENCE [LARGE SCALE GENOMIC DNA]</scope>
    <source>
        <strain evidence="2 3">1P10ME</strain>
    </source>
</reference>
<evidence type="ECO:0000313" key="3">
    <source>
        <dbReference type="Proteomes" id="UP000020492"/>
    </source>
</evidence>
<organism evidence="2 3">
    <name type="scientific">Deinococcus phoenicis</name>
    <dbReference type="NCBI Taxonomy" id="1476583"/>
    <lineage>
        <taxon>Bacteria</taxon>
        <taxon>Thermotogati</taxon>
        <taxon>Deinococcota</taxon>
        <taxon>Deinococci</taxon>
        <taxon>Deinococcales</taxon>
        <taxon>Deinococcaceae</taxon>
        <taxon>Deinococcus</taxon>
    </lineage>
</organism>
<dbReference type="Pfam" id="PF00903">
    <property type="entry name" value="Glyoxalase"/>
    <property type="match status" value="2"/>
</dbReference>
<name>A0A016QNX2_9DEIO</name>
<dbReference type="Gene3D" id="3.10.180.10">
    <property type="entry name" value="2,3-Dihydroxybiphenyl 1,2-Dioxygenase, domain 1"/>
    <property type="match status" value="2"/>
</dbReference>
<dbReference type="PANTHER" id="PTHR33993:SF10">
    <property type="entry name" value="CONSERVED PROTEIN"/>
    <property type="match status" value="1"/>
</dbReference>
<evidence type="ECO:0000313" key="2">
    <source>
        <dbReference type="EMBL" id="EYB67537.1"/>
    </source>
</evidence>
<dbReference type="Proteomes" id="UP000020492">
    <property type="component" value="Unassembled WGS sequence"/>
</dbReference>
<dbReference type="InterPro" id="IPR004360">
    <property type="entry name" value="Glyas_Fos-R_dOase_dom"/>
</dbReference>
<dbReference type="PANTHER" id="PTHR33993">
    <property type="entry name" value="GLYOXALASE-RELATED"/>
    <property type="match status" value="1"/>
</dbReference>
<dbReference type="CDD" id="cd07247">
    <property type="entry name" value="SgaA_N_like"/>
    <property type="match status" value="2"/>
</dbReference>
<sequence>MTTKTRPAAGTPIWLDLMTPGAELVRPFYEALLGWRFEKQGSENGEYRVAFVGSRAVAAIVPPFEGQSLWLLYFASDDVQADAERIRELGGQVRMAPLQVGEHGALLMATDPTGALFGLWQAGKQQGLGLTGTPGTFVWAELQTRSADRARDFYTALLNSTSQKVPGMNAYTLYHGHDQNVGVMQMDERHWPPELPSHWMIYFAVKNTDQAVQAAQAGGGRLLSPPHDSPHGKITVLQDPGRATFSVIQLP</sequence>
<feature type="domain" description="VOC" evidence="1">
    <location>
        <begin position="136"/>
        <end position="250"/>
    </location>
</feature>
<dbReference type="RefSeq" id="WP_034358342.1">
    <property type="nucleotide sequence ID" value="NZ_JHAC01000036.1"/>
</dbReference>
<dbReference type="SUPFAM" id="SSF54593">
    <property type="entry name" value="Glyoxalase/Bleomycin resistance protein/Dihydroxybiphenyl dioxygenase"/>
    <property type="match status" value="2"/>
</dbReference>
<accession>A0A016QNX2</accession>
<gene>
    <name evidence="2" type="ORF">DEIPH_ctg037orf0021</name>
</gene>
<dbReference type="OrthoDB" id="9804235at2"/>
<comment type="caution">
    <text evidence="2">The sequence shown here is derived from an EMBL/GenBank/DDBJ whole genome shotgun (WGS) entry which is preliminary data.</text>
</comment>
<dbReference type="InterPro" id="IPR029068">
    <property type="entry name" value="Glyas_Bleomycin-R_OHBP_Dase"/>
</dbReference>
<dbReference type="PROSITE" id="PS51819">
    <property type="entry name" value="VOC"/>
    <property type="match status" value="2"/>
</dbReference>
<dbReference type="STRING" id="1476583.DEIPH_ctg037orf0021"/>
<dbReference type="eggNOG" id="COG3324">
    <property type="taxonomic scope" value="Bacteria"/>
</dbReference>
<dbReference type="PATRIC" id="fig|1476583.3.peg.2411"/>
<dbReference type="EMBL" id="JHAC01000036">
    <property type="protein sequence ID" value="EYB67537.1"/>
    <property type="molecule type" value="Genomic_DNA"/>
</dbReference>
<dbReference type="AlphaFoldDB" id="A0A016QNX2"/>
<dbReference type="InterPro" id="IPR037523">
    <property type="entry name" value="VOC_core"/>
</dbReference>
<proteinExistence type="predicted"/>